<feature type="transmembrane region" description="Helical" evidence="1">
    <location>
        <begin position="283"/>
        <end position="306"/>
    </location>
</feature>
<dbReference type="EMBL" id="JAQQEZ010000003">
    <property type="protein sequence ID" value="MFM0000651.1"/>
    <property type="molecule type" value="Genomic_DNA"/>
</dbReference>
<dbReference type="Proteomes" id="UP001629230">
    <property type="component" value="Unassembled WGS sequence"/>
</dbReference>
<dbReference type="InterPro" id="IPR002656">
    <property type="entry name" value="Acyl_transf_3_dom"/>
</dbReference>
<comment type="caution">
    <text evidence="3">The sequence shown here is derived from an EMBL/GenBank/DDBJ whole genome shotgun (WGS) entry which is preliminary data.</text>
</comment>
<proteinExistence type="predicted"/>
<evidence type="ECO:0000313" key="4">
    <source>
        <dbReference type="Proteomes" id="UP001629230"/>
    </source>
</evidence>
<accession>A0ABW9AN15</accession>
<keyword evidence="1" id="KW-1133">Transmembrane helix</keyword>
<dbReference type="RefSeq" id="WP_408176143.1">
    <property type="nucleotide sequence ID" value="NZ_JAQQEZ010000003.1"/>
</dbReference>
<evidence type="ECO:0000256" key="1">
    <source>
        <dbReference type="SAM" id="Phobius"/>
    </source>
</evidence>
<keyword evidence="4" id="KW-1185">Reference proteome</keyword>
<protein>
    <submittedName>
        <fullName evidence="3">Acyltransferase</fullName>
    </submittedName>
</protein>
<name>A0ABW9AN15_9BURK</name>
<dbReference type="PANTHER" id="PTHR23028:SF53">
    <property type="entry name" value="ACYL_TRANSF_3 DOMAIN-CONTAINING PROTEIN"/>
    <property type="match status" value="1"/>
</dbReference>
<keyword evidence="3" id="KW-0808">Transferase</keyword>
<dbReference type="Pfam" id="PF01757">
    <property type="entry name" value="Acyl_transf_3"/>
    <property type="match status" value="1"/>
</dbReference>
<gene>
    <name evidence="3" type="ORF">PQR57_06460</name>
</gene>
<evidence type="ECO:0000259" key="2">
    <source>
        <dbReference type="Pfam" id="PF01757"/>
    </source>
</evidence>
<keyword evidence="1" id="KW-0812">Transmembrane</keyword>
<feature type="transmembrane region" description="Helical" evidence="1">
    <location>
        <begin position="233"/>
        <end position="251"/>
    </location>
</feature>
<reference evidence="3 4" key="1">
    <citation type="journal article" date="2024" name="Chem. Sci.">
        <title>Discovery of megapolipeptins by genome mining of a Burkholderiales bacteria collection.</title>
        <authorList>
            <person name="Paulo B.S."/>
            <person name="Recchia M.J.J."/>
            <person name="Lee S."/>
            <person name="Fergusson C.H."/>
            <person name="Romanowski S.B."/>
            <person name="Hernandez A."/>
            <person name="Krull N."/>
            <person name="Liu D.Y."/>
            <person name="Cavanagh H."/>
            <person name="Bos A."/>
            <person name="Gray C.A."/>
            <person name="Murphy B.T."/>
            <person name="Linington R.G."/>
            <person name="Eustaquio A.S."/>
        </authorList>
    </citation>
    <scope>NUCLEOTIDE SEQUENCE [LARGE SCALE GENOMIC DNA]</scope>
    <source>
        <strain evidence="3 4">RL17-350-BIC-A</strain>
    </source>
</reference>
<feature type="transmembrane region" description="Helical" evidence="1">
    <location>
        <begin position="318"/>
        <end position="336"/>
    </location>
</feature>
<dbReference type="InterPro" id="IPR050879">
    <property type="entry name" value="Acyltransferase_3"/>
</dbReference>
<feature type="transmembrane region" description="Helical" evidence="1">
    <location>
        <begin position="258"/>
        <end position="277"/>
    </location>
</feature>
<keyword evidence="1" id="KW-0472">Membrane</keyword>
<feature type="transmembrane region" description="Helical" evidence="1">
    <location>
        <begin position="49"/>
        <end position="66"/>
    </location>
</feature>
<feature type="transmembrane region" description="Helical" evidence="1">
    <location>
        <begin position="208"/>
        <end position="227"/>
    </location>
</feature>
<feature type="transmembrane region" description="Helical" evidence="1">
    <location>
        <begin position="78"/>
        <end position="99"/>
    </location>
</feature>
<dbReference type="PANTHER" id="PTHR23028">
    <property type="entry name" value="ACETYLTRANSFERASE"/>
    <property type="match status" value="1"/>
</dbReference>
<sequence length="398" mass="44259">MNMLSIWPTLVILGLTILILSPKRAFSFLDTAPVAHQHRLDSIDGLRGILASAVVFHHFVMTAYNMKQGTSGLPPSPFYAFIGPGAVSIFFMITGYLFWGRLLDRQRNIKWLDLYINRAFRIYPLYLLLIVAYFIFVIRHVGVATAQTHGETVAQLSQWLFFGLVNQPIPFLNHPEYLGVVGQTWSLHYEWLFYMSLPLLAIVAREKATVAITASTLIVLLFGSGVVDDLNVVFIEHFVIGMLTASLLRSYPKLRGHGVIRSVFAIVAVASAIFLSGSPYSKLGTVLLGISFFLVASGASVFGILTASGTKRLGNVSYSIYLLHGLVINILMQFPRYNANLVFTVQRFWLVTFLTYGFIIAISIATYYVIERGGIRLGRRVIQHLPTGATRSSSVLAE</sequence>
<keyword evidence="3" id="KW-0012">Acyltransferase</keyword>
<dbReference type="GO" id="GO:0016746">
    <property type="term" value="F:acyltransferase activity"/>
    <property type="evidence" value="ECO:0007669"/>
    <property type="project" value="UniProtKB-KW"/>
</dbReference>
<evidence type="ECO:0000313" key="3">
    <source>
        <dbReference type="EMBL" id="MFM0000651.1"/>
    </source>
</evidence>
<feature type="domain" description="Acyltransferase 3" evidence="2">
    <location>
        <begin position="41"/>
        <end position="367"/>
    </location>
</feature>
<organism evidence="3 4">
    <name type="scientific">Paraburkholderia dipogonis</name>
    <dbReference type="NCBI Taxonomy" id="1211383"/>
    <lineage>
        <taxon>Bacteria</taxon>
        <taxon>Pseudomonadati</taxon>
        <taxon>Pseudomonadota</taxon>
        <taxon>Betaproteobacteria</taxon>
        <taxon>Burkholderiales</taxon>
        <taxon>Burkholderiaceae</taxon>
        <taxon>Paraburkholderia</taxon>
    </lineage>
</organism>
<feature type="transmembrane region" description="Helical" evidence="1">
    <location>
        <begin position="348"/>
        <end position="370"/>
    </location>
</feature>
<feature type="transmembrane region" description="Helical" evidence="1">
    <location>
        <begin position="119"/>
        <end position="138"/>
    </location>
</feature>